<sequence length="195" mass="19845">MSDSSRTDVTSTGTDVRSTGLGFRWRSVVAVAAALLVLGACGGDGDGGGSGGSTPSEHGESSTKAKTVTARSTDLGKVLAGGQEKTLYLFEKDKGPKSTCAGGCAQAWPPMIVKGKPVAGSGGVKKGLLGTSRRDDGKTQVTYKGRPLYYFQGDQKSSQTNGQGLDQFGAKWYALAPDGKAVKKKAKDGGGGGGY</sequence>
<evidence type="ECO:0000256" key="1">
    <source>
        <dbReference type="SAM" id="MobiDB-lite"/>
    </source>
</evidence>
<reference evidence="2" key="1">
    <citation type="submission" date="2022-03" db="EMBL/GenBank/DDBJ databases">
        <authorList>
            <person name="Santos J.D.N."/>
            <person name="Kallscheuer N."/>
            <person name="Jogler C."/>
            <person name="Lage O.M."/>
        </authorList>
    </citation>
    <scope>NUCLEOTIDE SEQUENCE</scope>
    <source>
        <strain evidence="2">M600PL45_2</strain>
    </source>
</reference>
<accession>A0ABS9SVR9</accession>
<name>A0ABS9SVR9_9ACTN</name>
<dbReference type="InterPro" id="IPR005297">
    <property type="entry name" value="Lipoprotein_repeat"/>
</dbReference>
<evidence type="ECO:0000313" key="2">
    <source>
        <dbReference type="EMBL" id="MCH6160370.1"/>
    </source>
</evidence>
<evidence type="ECO:0000313" key="3">
    <source>
        <dbReference type="Proteomes" id="UP001166784"/>
    </source>
</evidence>
<reference evidence="2" key="2">
    <citation type="journal article" date="2023" name="Int. J. Syst. Evol. Microbiol.">
        <title>Streptomyces marispadix sp. nov., isolated from marine beach sediment of the Northern Coast of Portugal.</title>
        <authorList>
            <person name="dos Santos J.D.N."/>
            <person name="Vitorino I.R."/>
            <person name="Kallscheuer N."/>
            <person name="Srivastava A."/>
            <person name="Krautwurst S."/>
            <person name="Marz M."/>
            <person name="Jogler C."/>
            <person name="Lobo Da Cunha A."/>
            <person name="Catita J."/>
            <person name="Goncalves H."/>
            <person name="Gonzalez I."/>
            <person name="Reyes F."/>
            <person name="Lage O.M."/>
        </authorList>
    </citation>
    <scope>NUCLEOTIDE SEQUENCE</scope>
    <source>
        <strain evidence="2">M600PL45_2</strain>
    </source>
</reference>
<feature type="region of interest" description="Disordered" evidence="1">
    <location>
        <begin position="46"/>
        <end position="70"/>
    </location>
</feature>
<keyword evidence="3" id="KW-1185">Reference proteome</keyword>
<evidence type="ECO:0008006" key="4">
    <source>
        <dbReference type="Google" id="ProtNLM"/>
    </source>
</evidence>
<dbReference type="Pfam" id="PF03640">
    <property type="entry name" value="Lipoprotein_15"/>
    <property type="match status" value="2"/>
</dbReference>
<dbReference type="Proteomes" id="UP001166784">
    <property type="component" value="Unassembled WGS sequence"/>
</dbReference>
<dbReference type="EMBL" id="JAKWJU010000002">
    <property type="protein sequence ID" value="MCH6160370.1"/>
    <property type="molecule type" value="Genomic_DNA"/>
</dbReference>
<comment type="caution">
    <text evidence="2">The sequence shown here is derived from an EMBL/GenBank/DDBJ whole genome shotgun (WGS) entry which is preliminary data.</text>
</comment>
<proteinExistence type="predicted"/>
<dbReference type="PANTHER" id="PTHR39335">
    <property type="entry name" value="BLL4220 PROTEIN"/>
    <property type="match status" value="1"/>
</dbReference>
<organism evidence="2 3">
    <name type="scientific">Streptomyces marispadix</name>
    <dbReference type="NCBI Taxonomy" id="2922868"/>
    <lineage>
        <taxon>Bacteria</taxon>
        <taxon>Bacillati</taxon>
        <taxon>Actinomycetota</taxon>
        <taxon>Actinomycetes</taxon>
        <taxon>Kitasatosporales</taxon>
        <taxon>Streptomycetaceae</taxon>
        <taxon>Streptomyces</taxon>
    </lineage>
</organism>
<dbReference type="PANTHER" id="PTHR39335:SF1">
    <property type="entry name" value="BLL4220 PROTEIN"/>
    <property type="match status" value="1"/>
</dbReference>
<dbReference type="RefSeq" id="WP_241058451.1">
    <property type="nucleotide sequence ID" value="NZ_JAKWJU010000002.1"/>
</dbReference>
<gene>
    <name evidence="2" type="ORF">MMA15_08050</name>
</gene>
<protein>
    <recommendedName>
        <fullName evidence="4">Lipoprotein</fullName>
    </recommendedName>
</protein>